<feature type="transmembrane region" description="Helical" evidence="1">
    <location>
        <begin position="61"/>
        <end position="83"/>
    </location>
</feature>
<feature type="transmembrane region" description="Helical" evidence="1">
    <location>
        <begin position="124"/>
        <end position="144"/>
    </location>
</feature>
<organism evidence="3 4">
    <name type="scientific">Halopseudomonas laoshanensis</name>
    <dbReference type="NCBI Taxonomy" id="2268758"/>
    <lineage>
        <taxon>Bacteria</taxon>
        <taxon>Pseudomonadati</taxon>
        <taxon>Pseudomonadota</taxon>
        <taxon>Gammaproteobacteria</taxon>
        <taxon>Pseudomonadales</taxon>
        <taxon>Pseudomonadaceae</taxon>
        <taxon>Halopseudomonas</taxon>
    </lineage>
</organism>
<dbReference type="OrthoDB" id="6875544at2"/>
<evidence type="ECO:0000313" key="3">
    <source>
        <dbReference type="EMBL" id="KAA0696087.1"/>
    </source>
</evidence>
<feature type="transmembrane region" description="Helical" evidence="1">
    <location>
        <begin position="150"/>
        <end position="183"/>
    </location>
</feature>
<feature type="transmembrane region" description="Helical" evidence="1">
    <location>
        <begin position="267"/>
        <end position="296"/>
    </location>
</feature>
<dbReference type="AlphaFoldDB" id="A0A7V7KXW4"/>
<reference evidence="3 4" key="1">
    <citation type="submission" date="2018-07" db="EMBL/GenBank/DDBJ databases">
        <title>Pseudomonas laoshanensis sp. nov., isolated from soil.</title>
        <authorList>
            <person name="Sun J."/>
            <person name="Yu L."/>
            <person name="Wang M."/>
            <person name="Zhang C."/>
        </authorList>
    </citation>
    <scope>NUCLEOTIDE SEQUENCE [LARGE SCALE GENOMIC DNA]</scope>
    <source>
        <strain evidence="3 4">Y22</strain>
    </source>
</reference>
<protein>
    <submittedName>
        <fullName evidence="3">DUF4401 domain-containing protein</fullName>
    </submittedName>
</protein>
<feature type="transmembrane region" description="Helical" evidence="1">
    <location>
        <begin position="233"/>
        <end position="255"/>
    </location>
</feature>
<feature type="domain" description="DUF4401" evidence="2">
    <location>
        <begin position="34"/>
        <end position="346"/>
    </location>
</feature>
<comment type="caution">
    <text evidence="3">The sequence shown here is derived from an EMBL/GenBank/DDBJ whole genome shotgun (WGS) entry which is preliminary data.</text>
</comment>
<dbReference type="EMBL" id="QOVF01000001">
    <property type="protein sequence ID" value="KAA0696087.1"/>
    <property type="molecule type" value="Genomic_DNA"/>
</dbReference>
<dbReference type="Pfam" id="PF14351">
    <property type="entry name" value="DUF4401"/>
    <property type="match status" value="1"/>
</dbReference>
<evidence type="ECO:0000259" key="2">
    <source>
        <dbReference type="Pfam" id="PF14351"/>
    </source>
</evidence>
<proteinExistence type="predicted"/>
<dbReference type="RefSeq" id="WP_149331074.1">
    <property type="nucleotide sequence ID" value="NZ_QOVF01000001.1"/>
</dbReference>
<evidence type="ECO:0000313" key="4">
    <source>
        <dbReference type="Proteomes" id="UP000463138"/>
    </source>
</evidence>
<accession>A0A7V7KXW4</accession>
<dbReference type="InterPro" id="IPR025513">
    <property type="entry name" value="DUF4401"/>
</dbReference>
<name>A0A7V7KXW4_9GAMM</name>
<keyword evidence="1" id="KW-0472">Membrane</keyword>
<feature type="transmembrane region" description="Helical" evidence="1">
    <location>
        <begin position="95"/>
        <end position="112"/>
    </location>
</feature>
<gene>
    <name evidence="3" type="ORF">DT594_01610</name>
</gene>
<feature type="transmembrane region" description="Helical" evidence="1">
    <location>
        <begin position="195"/>
        <end position="213"/>
    </location>
</feature>
<keyword evidence="1" id="KW-0812">Transmembrane</keyword>
<dbReference type="Proteomes" id="UP000463138">
    <property type="component" value="Unassembled WGS sequence"/>
</dbReference>
<feature type="transmembrane region" description="Helical" evidence="1">
    <location>
        <begin position="35"/>
        <end position="54"/>
    </location>
</feature>
<sequence length="353" mass="37469">MNKVEVQTLLDQIQQPAGLSQEQRERLSAGVDSPWWLSILLGLAAWVSSLFLIGSLVGPSVLLLDGPAGMALAGVLMLCAGLWLFGRPGVFPEQMGLAFALGGQGLLVYVLADAMAASDEMRSAAIVCLPLSAGLLLAPGSILFRRLCALLVFASIAVLLGSGPGLTLYGLLLACMAIVSWLLRSSWVSARYALHLRALTDAATLMALLLALYGHQGLLDVMSQHTSAITAPAGVWLLIHLGPGSLLLLTLGWLLRSESVRTRIAVLLAAGLLLILTYQAPGLLISCALGLAVYHAGSRSWSVLVPAFALFYLAEFYYSLHISLLHKSLLLCASGLSLLAIRQGLKSLLWRPL</sequence>
<evidence type="ECO:0000256" key="1">
    <source>
        <dbReference type="SAM" id="Phobius"/>
    </source>
</evidence>
<keyword evidence="4" id="KW-1185">Reference proteome</keyword>
<keyword evidence="1" id="KW-1133">Transmembrane helix</keyword>